<evidence type="ECO:0000256" key="1">
    <source>
        <dbReference type="SAM" id="MobiDB-lite"/>
    </source>
</evidence>
<comment type="caution">
    <text evidence="2">The sequence shown here is derived from an EMBL/GenBank/DDBJ whole genome shotgun (WGS) entry which is preliminary data.</text>
</comment>
<dbReference type="EMBL" id="MU864435">
    <property type="protein sequence ID" value="KAK4185954.1"/>
    <property type="molecule type" value="Genomic_DNA"/>
</dbReference>
<feature type="compositionally biased region" description="Basic and acidic residues" evidence="1">
    <location>
        <begin position="22"/>
        <end position="39"/>
    </location>
</feature>
<organism evidence="2 3">
    <name type="scientific">Podospora australis</name>
    <dbReference type="NCBI Taxonomy" id="1536484"/>
    <lineage>
        <taxon>Eukaryota</taxon>
        <taxon>Fungi</taxon>
        <taxon>Dikarya</taxon>
        <taxon>Ascomycota</taxon>
        <taxon>Pezizomycotina</taxon>
        <taxon>Sordariomycetes</taxon>
        <taxon>Sordariomycetidae</taxon>
        <taxon>Sordariales</taxon>
        <taxon>Podosporaceae</taxon>
        <taxon>Podospora</taxon>
    </lineage>
</organism>
<dbReference type="Proteomes" id="UP001302126">
    <property type="component" value="Unassembled WGS sequence"/>
</dbReference>
<proteinExistence type="predicted"/>
<feature type="compositionally biased region" description="Polar residues" evidence="1">
    <location>
        <begin position="1"/>
        <end position="12"/>
    </location>
</feature>
<name>A0AAN6WQ16_9PEZI</name>
<gene>
    <name evidence="2" type="ORF">QBC35DRAFT_287074</name>
</gene>
<feature type="compositionally biased region" description="Low complexity" evidence="1">
    <location>
        <begin position="94"/>
        <end position="107"/>
    </location>
</feature>
<accession>A0AAN6WQ16</accession>
<feature type="region of interest" description="Disordered" evidence="1">
    <location>
        <begin position="1"/>
        <end position="310"/>
    </location>
</feature>
<evidence type="ECO:0000313" key="2">
    <source>
        <dbReference type="EMBL" id="KAK4185954.1"/>
    </source>
</evidence>
<dbReference type="AlphaFoldDB" id="A0AAN6WQ16"/>
<sequence>MTRVPTNDNGNSVPARVPGGNTHERCEICHRIRRSDQQENIHGPRSRVTSPDFCPGHLADDRRQDSAESYSNSSRPSSSRGPSPSRFGLAELVRGAGARQPGGRRFAISGQGTGSLPNPPQLSSSNTNAVGFGNLSSASPGVLASHSSAHADKRKRCHNRAEGYEADLDSDSAGEMSTRSRRRLSVEDDDDEATRLKSESSSNRRIFPAVGRSGAQRFRSLRESGYHRHGGSTTPAPAPRPAGGPATAPAAGTAGAPRPAAAPLPGGAPAPTPFASFSWPQNLPLRPKRDDTDDDQHPSPKPDKRKEPKV</sequence>
<reference evidence="2" key="1">
    <citation type="journal article" date="2023" name="Mol. Phylogenet. Evol.">
        <title>Genome-scale phylogeny and comparative genomics of the fungal order Sordariales.</title>
        <authorList>
            <person name="Hensen N."/>
            <person name="Bonometti L."/>
            <person name="Westerberg I."/>
            <person name="Brannstrom I.O."/>
            <person name="Guillou S."/>
            <person name="Cros-Aarteil S."/>
            <person name="Calhoun S."/>
            <person name="Haridas S."/>
            <person name="Kuo A."/>
            <person name="Mondo S."/>
            <person name="Pangilinan J."/>
            <person name="Riley R."/>
            <person name="LaButti K."/>
            <person name="Andreopoulos B."/>
            <person name="Lipzen A."/>
            <person name="Chen C."/>
            <person name="Yan M."/>
            <person name="Daum C."/>
            <person name="Ng V."/>
            <person name="Clum A."/>
            <person name="Steindorff A."/>
            <person name="Ohm R.A."/>
            <person name="Martin F."/>
            <person name="Silar P."/>
            <person name="Natvig D.O."/>
            <person name="Lalanne C."/>
            <person name="Gautier V."/>
            <person name="Ament-Velasquez S.L."/>
            <person name="Kruys A."/>
            <person name="Hutchinson M.I."/>
            <person name="Powell A.J."/>
            <person name="Barry K."/>
            <person name="Miller A.N."/>
            <person name="Grigoriev I.V."/>
            <person name="Debuchy R."/>
            <person name="Gladieux P."/>
            <person name="Hiltunen Thoren M."/>
            <person name="Johannesson H."/>
        </authorList>
    </citation>
    <scope>NUCLEOTIDE SEQUENCE</scope>
    <source>
        <strain evidence="2">PSN309</strain>
    </source>
</reference>
<feature type="compositionally biased region" description="Low complexity" evidence="1">
    <location>
        <begin position="67"/>
        <end position="86"/>
    </location>
</feature>
<feature type="compositionally biased region" description="Basic and acidic residues" evidence="1">
    <location>
        <begin position="287"/>
        <end position="310"/>
    </location>
</feature>
<protein>
    <submittedName>
        <fullName evidence="2">Uncharacterized protein</fullName>
    </submittedName>
</protein>
<keyword evidence="3" id="KW-1185">Reference proteome</keyword>
<feature type="compositionally biased region" description="Low complexity" evidence="1">
    <location>
        <begin position="243"/>
        <end position="259"/>
    </location>
</feature>
<reference evidence="2" key="2">
    <citation type="submission" date="2023-05" db="EMBL/GenBank/DDBJ databases">
        <authorList>
            <consortium name="Lawrence Berkeley National Laboratory"/>
            <person name="Steindorff A."/>
            <person name="Hensen N."/>
            <person name="Bonometti L."/>
            <person name="Westerberg I."/>
            <person name="Brannstrom I.O."/>
            <person name="Guillou S."/>
            <person name="Cros-Aarteil S."/>
            <person name="Calhoun S."/>
            <person name="Haridas S."/>
            <person name="Kuo A."/>
            <person name="Mondo S."/>
            <person name="Pangilinan J."/>
            <person name="Riley R."/>
            <person name="Labutti K."/>
            <person name="Andreopoulos B."/>
            <person name="Lipzen A."/>
            <person name="Chen C."/>
            <person name="Yanf M."/>
            <person name="Daum C."/>
            <person name="Ng V."/>
            <person name="Clum A."/>
            <person name="Ohm R."/>
            <person name="Martin F."/>
            <person name="Silar P."/>
            <person name="Natvig D."/>
            <person name="Lalanne C."/>
            <person name="Gautier V."/>
            <person name="Ament-Velasquez S.L."/>
            <person name="Kruys A."/>
            <person name="Hutchinson M.I."/>
            <person name="Powell A.J."/>
            <person name="Barry K."/>
            <person name="Miller A.N."/>
            <person name="Grigoriev I.V."/>
            <person name="Debuchy R."/>
            <person name="Gladieux P."/>
            <person name="Thoren M.H."/>
            <person name="Johannesson H."/>
        </authorList>
    </citation>
    <scope>NUCLEOTIDE SEQUENCE</scope>
    <source>
        <strain evidence="2">PSN309</strain>
    </source>
</reference>
<evidence type="ECO:0000313" key="3">
    <source>
        <dbReference type="Proteomes" id="UP001302126"/>
    </source>
</evidence>
<feature type="compositionally biased region" description="Pro residues" evidence="1">
    <location>
        <begin position="260"/>
        <end position="272"/>
    </location>
</feature>